<evidence type="ECO:0000313" key="6">
    <source>
        <dbReference type="EMBL" id="CAF3952923.1"/>
    </source>
</evidence>
<dbReference type="Proteomes" id="UP000682733">
    <property type="component" value="Unassembled WGS sequence"/>
</dbReference>
<evidence type="ECO:0000313" key="7">
    <source>
        <dbReference type="Proteomes" id="UP000682733"/>
    </source>
</evidence>
<dbReference type="Proteomes" id="UP000677228">
    <property type="component" value="Unassembled WGS sequence"/>
</dbReference>
<dbReference type="EMBL" id="CAJOBA010030042">
    <property type="protein sequence ID" value="CAF3952923.1"/>
    <property type="molecule type" value="Genomic_DNA"/>
</dbReference>
<name>A0A8S2MNU0_9BILA</name>
<dbReference type="AlphaFoldDB" id="A0A8S2MNU0"/>
<reference evidence="6" key="1">
    <citation type="submission" date="2021-02" db="EMBL/GenBank/DDBJ databases">
        <authorList>
            <person name="Nowell W R."/>
        </authorList>
    </citation>
    <scope>NUCLEOTIDE SEQUENCE</scope>
</reference>
<evidence type="ECO:0000256" key="4">
    <source>
        <dbReference type="SAM" id="SignalP"/>
    </source>
</evidence>
<dbReference type="SUPFAM" id="SSF143744">
    <property type="entry name" value="GlcG-like"/>
    <property type="match status" value="1"/>
</dbReference>
<evidence type="ECO:0000256" key="2">
    <source>
        <dbReference type="ARBA" id="ARBA00022803"/>
    </source>
</evidence>
<feature type="chain" id="PRO_5036273719" description="Tetratricopeptide repeat protein" evidence="4">
    <location>
        <begin position="24"/>
        <end position="471"/>
    </location>
</feature>
<evidence type="ECO:0008006" key="8">
    <source>
        <dbReference type="Google" id="ProtNLM"/>
    </source>
</evidence>
<dbReference type="Gene3D" id="3.30.450.150">
    <property type="entry name" value="Haem-degrading domain"/>
    <property type="match status" value="1"/>
</dbReference>
<dbReference type="PANTHER" id="PTHR45641:SF19">
    <property type="entry name" value="NEPHROCYSTIN-3"/>
    <property type="match status" value="1"/>
</dbReference>
<evidence type="ECO:0000313" key="5">
    <source>
        <dbReference type="EMBL" id="CAF1148802.1"/>
    </source>
</evidence>
<feature type="repeat" description="TPR" evidence="3">
    <location>
        <begin position="239"/>
        <end position="272"/>
    </location>
</feature>
<dbReference type="EMBL" id="CAJNOK010011800">
    <property type="protein sequence ID" value="CAF1148802.1"/>
    <property type="molecule type" value="Genomic_DNA"/>
</dbReference>
<dbReference type="Pfam" id="PF03928">
    <property type="entry name" value="HbpS-like"/>
    <property type="match status" value="1"/>
</dbReference>
<dbReference type="InterPro" id="IPR038084">
    <property type="entry name" value="PduO/GlcC-like_sf"/>
</dbReference>
<dbReference type="InterPro" id="IPR005624">
    <property type="entry name" value="PduO/GlcC-like"/>
</dbReference>
<keyword evidence="2 3" id="KW-0802">TPR repeat</keyword>
<accession>A0A8S2MNU0</accession>
<sequence length="471" mass="54049">MNRFAVACIYIIINLSLILCAPAKSLPLDITLAHAQAIIKASLAKSKHLGTSMNIAVVDAGGNLKMFAREDGAPLGSIDIAMKKAKTARYFNTFTEDLALQFVLEAQNIDDFKVVLCELEVEPQKVTNVVFADLDRSCKHAELEVLFTIGTVFEIRDVTDETMRWCDDEIRLARIKIAATDKETIFAQRQGVILGNILKSGNIDLQYGRLLIDMDQYEKAESYFQMMLHVLTKTHPNVTFIYDHLGDLYMRITSWNDALKNFNFAYRIKKNNFPLNHPMFGLTLNGLANYYKAIGNYFKAFVFYRKVLKCCRNDKFNRAITMLNIATLIFKNQYRNALNLCQKAYDILEEIMPSRLSIEILRYYGIMGDIHFNHQNYIEAEKWYKEAFDRSSEILLIGDRHRLNCASALADLYRVRGNITKAMSFCNNQLSLYDAHLSENHPNLAPPNSRRTGDRTAFQKPTERAFKSIWN</sequence>
<protein>
    <recommendedName>
        <fullName evidence="8">Tetratricopeptide repeat protein</fullName>
    </recommendedName>
</protein>
<dbReference type="PANTHER" id="PTHR45641">
    <property type="entry name" value="TETRATRICOPEPTIDE REPEAT PROTEIN (AFU_ORTHOLOGUE AFUA_6G03870)"/>
    <property type="match status" value="1"/>
</dbReference>
<feature type="signal peptide" evidence="4">
    <location>
        <begin position="1"/>
        <end position="23"/>
    </location>
</feature>
<evidence type="ECO:0000256" key="1">
    <source>
        <dbReference type="ARBA" id="ARBA00022737"/>
    </source>
</evidence>
<keyword evidence="4" id="KW-0732">Signal</keyword>
<dbReference type="PROSITE" id="PS50005">
    <property type="entry name" value="TPR"/>
    <property type="match status" value="1"/>
</dbReference>
<organism evidence="6 7">
    <name type="scientific">Didymodactylos carnosus</name>
    <dbReference type="NCBI Taxonomy" id="1234261"/>
    <lineage>
        <taxon>Eukaryota</taxon>
        <taxon>Metazoa</taxon>
        <taxon>Spiralia</taxon>
        <taxon>Gnathifera</taxon>
        <taxon>Rotifera</taxon>
        <taxon>Eurotatoria</taxon>
        <taxon>Bdelloidea</taxon>
        <taxon>Philodinida</taxon>
        <taxon>Philodinidae</taxon>
        <taxon>Didymodactylos</taxon>
    </lineage>
</organism>
<proteinExistence type="predicted"/>
<evidence type="ECO:0000256" key="3">
    <source>
        <dbReference type="PROSITE-ProRule" id="PRU00339"/>
    </source>
</evidence>
<comment type="caution">
    <text evidence="6">The sequence shown here is derived from an EMBL/GenBank/DDBJ whole genome shotgun (WGS) entry which is preliminary data.</text>
</comment>
<dbReference type="InterPro" id="IPR019734">
    <property type="entry name" value="TPR_rpt"/>
</dbReference>
<gene>
    <name evidence="5" type="ORF">OVA965_LOCUS21497</name>
    <name evidence="6" type="ORF">TMI583_LOCUS22153</name>
</gene>
<dbReference type="SMART" id="SM00028">
    <property type="entry name" value="TPR"/>
    <property type="match status" value="4"/>
</dbReference>
<keyword evidence="1" id="KW-0677">Repeat</keyword>
<dbReference type="Gene3D" id="1.25.40.10">
    <property type="entry name" value="Tetratricopeptide repeat domain"/>
    <property type="match status" value="2"/>
</dbReference>
<dbReference type="Pfam" id="PF13374">
    <property type="entry name" value="TPR_10"/>
    <property type="match status" value="1"/>
</dbReference>
<dbReference type="InterPro" id="IPR011990">
    <property type="entry name" value="TPR-like_helical_dom_sf"/>
</dbReference>
<dbReference type="SUPFAM" id="SSF48452">
    <property type="entry name" value="TPR-like"/>
    <property type="match status" value="2"/>
</dbReference>